<reference evidence="1 2" key="1">
    <citation type="submission" date="2010-05" db="EMBL/GenBank/DDBJ databases">
        <title>The Genome Sequence of Thecamonas trahens ATCC 50062.</title>
        <authorList>
            <consortium name="The Broad Institute Genome Sequencing Platform"/>
            <person name="Russ C."/>
            <person name="Cuomo C."/>
            <person name="Shea T."/>
            <person name="Young S.K."/>
            <person name="Zeng Q."/>
            <person name="Koehrsen M."/>
            <person name="Haas B."/>
            <person name="Borodovsky M."/>
            <person name="Guigo R."/>
            <person name="Alvarado L."/>
            <person name="Berlin A."/>
            <person name="Bochicchio J."/>
            <person name="Borenstein D."/>
            <person name="Chapman S."/>
            <person name="Chen Z."/>
            <person name="Freedman E."/>
            <person name="Gellesch M."/>
            <person name="Goldberg J."/>
            <person name="Griggs A."/>
            <person name="Gujja S."/>
            <person name="Heilman E."/>
            <person name="Heiman D."/>
            <person name="Hepburn T."/>
            <person name="Howarth C."/>
            <person name="Jen D."/>
            <person name="Larson L."/>
            <person name="Mehta T."/>
            <person name="Park D."/>
            <person name="Pearson M."/>
            <person name="Roberts A."/>
            <person name="Saif S."/>
            <person name="Shenoy N."/>
            <person name="Sisk P."/>
            <person name="Stolte C."/>
            <person name="Sykes S."/>
            <person name="Thomson T."/>
            <person name="Walk T."/>
            <person name="White J."/>
            <person name="Yandava C."/>
            <person name="Burger G."/>
            <person name="Gray M.W."/>
            <person name="Holland P.W.H."/>
            <person name="King N."/>
            <person name="Lang F.B.F."/>
            <person name="Roger A.J."/>
            <person name="Ruiz-Trillo I."/>
            <person name="Lander E."/>
            <person name="Nusbaum C."/>
        </authorList>
    </citation>
    <scope>NUCLEOTIDE SEQUENCE [LARGE SCALE GENOMIC DNA]</scope>
    <source>
        <strain evidence="1 2">ATCC 50062</strain>
    </source>
</reference>
<dbReference type="Proteomes" id="UP000054408">
    <property type="component" value="Unassembled WGS sequence"/>
</dbReference>
<dbReference type="AlphaFoldDB" id="A0A0L0DPG4"/>
<dbReference type="RefSeq" id="XP_013753971.1">
    <property type="nucleotide sequence ID" value="XM_013898517.1"/>
</dbReference>
<evidence type="ECO:0000313" key="1">
    <source>
        <dbReference type="EMBL" id="KNC54150.1"/>
    </source>
</evidence>
<sequence length="340" mass="36771">MERKYAIWALSEPERMVVVTPAKIVHLVLKSGVLRTGSKIKPPQGLTLRRSHLEAATRRLVATSVETREVLVYRRRAADHWHSYGMAGHSAPITGLMSCDGALLTASNGDSAVRLTSMATGKEVRAFSFGGAKVRAHISTEHGLNVLADATLMLYDVRAREVAATAVGLDTARRFVRFGDTIFVGGSGASQRFDVRKLNTPLASSPLAPVPADEYGTDVANINQMRLFKDVLVVRDSLGLLRVLDAASLTELYAVRTLQYHDKVDIQHFDIDALGRLLVVDGTGIVAHLAFDESVRSGSTSAPAATWPSASDSSCTHQAWAIPTSGRPVQQVFQRLVTTS</sequence>
<protein>
    <submittedName>
        <fullName evidence="1">Uncharacterized protein</fullName>
    </submittedName>
</protein>
<evidence type="ECO:0000313" key="2">
    <source>
        <dbReference type="Proteomes" id="UP000054408"/>
    </source>
</evidence>
<organism evidence="1 2">
    <name type="scientific">Thecamonas trahens ATCC 50062</name>
    <dbReference type="NCBI Taxonomy" id="461836"/>
    <lineage>
        <taxon>Eukaryota</taxon>
        <taxon>Apusozoa</taxon>
        <taxon>Apusomonadida</taxon>
        <taxon>Apusomonadidae</taxon>
        <taxon>Thecamonas</taxon>
    </lineage>
</organism>
<keyword evidence="2" id="KW-1185">Reference proteome</keyword>
<dbReference type="EMBL" id="GL349486">
    <property type="protein sequence ID" value="KNC54150.1"/>
    <property type="molecule type" value="Genomic_DNA"/>
</dbReference>
<dbReference type="SUPFAM" id="SSF101908">
    <property type="entry name" value="Putative isomerase YbhE"/>
    <property type="match status" value="1"/>
</dbReference>
<dbReference type="Gene3D" id="2.130.10.10">
    <property type="entry name" value="YVTN repeat-like/Quinoprotein amine dehydrogenase"/>
    <property type="match status" value="1"/>
</dbReference>
<dbReference type="InterPro" id="IPR015943">
    <property type="entry name" value="WD40/YVTN_repeat-like_dom_sf"/>
</dbReference>
<name>A0A0L0DPG4_THETB</name>
<gene>
    <name evidence="1" type="ORF">AMSG_09929</name>
</gene>
<accession>A0A0L0DPG4</accession>
<dbReference type="GeneID" id="25568282"/>
<proteinExistence type="predicted"/>